<keyword evidence="4" id="KW-0378">Hydrolase</keyword>
<dbReference type="PANTHER" id="PTHR30302:SF1">
    <property type="entry name" value="HYDROGENASE 2 MATURATION PROTEASE"/>
    <property type="match status" value="1"/>
</dbReference>
<dbReference type="GO" id="GO:0006508">
    <property type="term" value="P:proteolysis"/>
    <property type="evidence" value="ECO:0007669"/>
    <property type="project" value="UniProtKB-KW"/>
</dbReference>
<comment type="caution">
    <text evidence="5">The sequence shown here is derived from an EMBL/GenBank/DDBJ whole genome shotgun (WGS) entry which is preliminary data.</text>
</comment>
<dbReference type="NCBIfam" id="TIGR00072">
    <property type="entry name" value="hydrog_prot"/>
    <property type="match status" value="1"/>
</dbReference>
<dbReference type="InterPro" id="IPR023430">
    <property type="entry name" value="Pept_HybD-like_dom_sf"/>
</dbReference>
<evidence type="ECO:0000256" key="1">
    <source>
        <dbReference type="ARBA" id="ARBA00006814"/>
    </source>
</evidence>
<sequence length="153" mass="17221">MEKVIVLGIGNRLMMDDGIGIYVVEALAENHKDDQVQYLIGESDVDYCLEQIHGADTVIIVDAVFNNKKAGEVSIIPLEELREQQSLDISPHNIHLFNALYQQKDEVKGYLIAIEPSVIHFHIGLSKVLDGKWEQIKAEVEQKINLLKVETEG</sequence>
<dbReference type="PANTHER" id="PTHR30302">
    <property type="entry name" value="HYDROGENASE 1 MATURATION PROTEASE"/>
    <property type="match status" value="1"/>
</dbReference>
<protein>
    <submittedName>
        <fullName evidence="5">Hydrogenase maturation protease</fullName>
    </submittedName>
</protein>
<organism evidence="5 6">
    <name type="scientific">Jeotgalibacillus haloalkalitolerans</name>
    <dbReference type="NCBI Taxonomy" id="3104292"/>
    <lineage>
        <taxon>Bacteria</taxon>
        <taxon>Bacillati</taxon>
        <taxon>Bacillota</taxon>
        <taxon>Bacilli</taxon>
        <taxon>Bacillales</taxon>
        <taxon>Caryophanaceae</taxon>
        <taxon>Jeotgalibacillus</taxon>
    </lineage>
</organism>
<dbReference type="Pfam" id="PF01750">
    <property type="entry name" value="HycI"/>
    <property type="match status" value="1"/>
</dbReference>
<dbReference type="EMBL" id="JAXQNN010000003">
    <property type="protein sequence ID" value="MDZ5712746.1"/>
    <property type="molecule type" value="Genomic_DNA"/>
</dbReference>
<dbReference type="Gene3D" id="3.40.50.1450">
    <property type="entry name" value="HybD-like"/>
    <property type="match status" value="1"/>
</dbReference>
<keyword evidence="3" id="KW-0064">Aspartyl protease</keyword>
<name>A0ABU5KNA7_9BACL</name>
<evidence type="ECO:0000256" key="2">
    <source>
        <dbReference type="ARBA" id="ARBA00022670"/>
    </source>
</evidence>
<dbReference type="Proteomes" id="UP001292084">
    <property type="component" value="Unassembled WGS sequence"/>
</dbReference>
<dbReference type="CDD" id="cd00518">
    <property type="entry name" value="H2MP"/>
    <property type="match status" value="1"/>
</dbReference>
<gene>
    <name evidence="5" type="ORF">UFB30_10955</name>
</gene>
<dbReference type="RefSeq" id="WP_322421725.1">
    <property type="nucleotide sequence ID" value="NZ_JAXQNN010000003.1"/>
</dbReference>
<evidence type="ECO:0000313" key="6">
    <source>
        <dbReference type="Proteomes" id="UP001292084"/>
    </source>
</evidence>
<dbReference type="PRINTS" id="PR00446">
    <property type="entry name" value="HYDRGNUPTAKE"/>
</dbReference>
<evidence type="ECO:0000256" key="4">
    <source>
        <dbReference type="ARBA" id="ARBA00022801"/>
    </source>
</evidence>
<reference evidence="5 6" key="1">
    <citation type="submission" date="2023-12" db="EMBL/GenBank/DDBJ databases">
        <title>Jeotgalibacillus haloalkaliphilus sp. nov., a novel salt-tolerant bacteria, isolated from the estuary of the Fenhe River into the Yellow River.</title>
        <authorList>
            <person name="Li Y."/>
        </authorList>
    </citation>
    <scope>NUCLEOTIDE SEQUENCE [LARGE SCALE GENOMIC DNA]</scope>
    <source>
        <strain evidence="5 6">HH7-29</strain>
    </source>
</reference>
<dbReference type="GO" id="GO:0008233">
    <property type="term" value="F:peptidase activity"/>
    <property type="evidence" value="ECO:0007669"/>
    <property type="project" value="UniProtKB-KW"/>
</dbReference>
<accession>A0ABU5KNA7</accession>
<proteinExistence type="inferred from homology"/>
<dbReference type="SUPFAM" id="SSF53163">
    <property type="entry name" value="HybD-like"/>
    <property type="match status" value="1"/>
</dbReference>
<dbReference type="InterPro" id="IPR000671">
    <property type="entry name" value="Peptidase_A31"/>
</dbReference>
<keyword evidence="2 5" id="KW-0645">Protease</keyword>
<evidence type="ECO:0000256" key="3">
    <source>
        <dbReference type="ARBA" id="ARBA00022750"/>
    </source>
</evidence>
<evidence type="ECO:0000313" key="5">
    <source>
        <dbReference type="EMBL" id="MDZ5712746.1"/>
    </source>
</evidence>
<keyword evidence="6" id="KW-1185">Reference proteome</keyword>
<comment type="similarity">
    <text evidence="1">Belongs to the peptidase A31 family.</text>
</comment>